<keyword evidence="3 5" id="KW-0133">Cell shape</keyword>
<comment type="similarity">
    <text evidence="1 5">Belongs to the MreC family.</text>
</comment>
<evidence type="ECO:0000259" key="7">
    <source>
        <dbReference type="Pfam" id="PF04085"/>
    </source>
</evidence>
<dbReference type="EMBL" id="FQZB01000003">
    <property type="protein sequence ID" value="SHI49261.1"/>
    <property type="molecule type" value="Genomic_DNA"/>
</dbReference>
<evidence type="ECO:0000256" key="2">
    <source>
        <dbReference type="ARBA" id="ARBA00013855"/>
    </source>
</evidence>
<dbReference type="NCBIfam" id="TIGR00219">
    <property type="entry name" value="mreC"/>
    <property type="match status" value="1"/>
</dbReference>
<organism evidence="8 9">
    <name type="scientific">Clostridium cavendishii DSM 21758</name>
    <dbReference type="NCBI Taxonomy" id="1121302"/>
    <lineage>
        <taxon>Bacteria</taxon>
        <taxon>Bacillati</taxon>
        <taxon>Bacillota</taxon>
        <taxon>Clostridia</taxon>
        <taxon>Eubacteriales</taxon>
        <taxon>Clostridiaceae</taxon>
        <taxon>Clostridium</taxon>
    </lineage>
</organism>
<dbReference type="InterPro" id="IPR007221">
    <property type="entry name" value="MreC"/>
</dbReference>
<dbReference type="Pfam" id="PF04085">
    <property type="entry name" value="MreC"/>
    <property type="match status" value="1"/>
</dbReference>
<evidence type="ECO:0000256" key="6">
    <source>
        <dbReference type="SAM" id="Phobius"/>
    </source>
</evidence>
<proteinExistence type="inferred from homology"/>
<dbReference type="GO" id="GO:0008360">
    <property type="term" value="P:regulation of cell shape"/>
    <property type="evidence" value="ECO:0007669"/>
    <property type="project" value="UniProtKB-KW"/>
</dbReference>
<evidence type="ECO:0000313" key="8">
    <source>
        <dbReference type="EMBL" id="SHI49261.1"/>
    </source>
</evidence>
<keyword evidence="9" id="KW-1185">Reference proteome</keyword>
<dbReference type="InterPro" id="IPR055342">
    <property type="entry name" value="MreC_beta-barrel_core"/>
</dbReference>
<keyword evidence="6" id="KW-1133">Transmembrane helix</keyword>
<dbReference type="GO" id="GO:0005886">
    <property type="term" value="C:plasma membrane"/>
    <property type="evidence" value="ECO:0007669"/>
    <property type="project" value="TreeGrafter"/>
</dbReference>
<dbReference type="PIRSF" id="PIRSF038471">
    <property type="entry name" value="MreC"/>
    <property type="match status" value="1"/>
</dbReference>
<keyword evidence="6" id="KW-0812">Transmembrane</keyword>
<dbReference type="InterPro" id="IPR042177">
    <property type="entry name" value="Cell/Rod_1"/>
</dbReference>
<dbReference type="RefSeq" id="WP_072984721.1">
    <property type="nucleotide sequence ID" value="NZ_FQZB01000003.1"/>
</dbReference>
<sequence>MKIFKNKLAVTVIVLSVTFLGIIIFSAKKNNYNIFSSSAGAAVNPVQKLAYKASEKVKGCMTFFYTFSDVKRENQDLKKKNIELENKLIEYDTFKKTNDELRAILDFKNESDKNNSKYKYIGTNIIGVSGGGFLNGYIIDKGKKDGVDKEMVVISANGLVGQVSEVGSNWAKVQTLVNENVAVHAKVKESNETGGIVKGYKDSNGKLLAKIDFLPINSQIKVGDEIYTSGLGKIYPKNIKIGKVLSVDEDKVKVNKSAIIEPYVEFNKLEELVVIVYDENRKYEQD</sequence>
<feature type="transmembrane region" description="Helical" evidence="6">
    <location>
        <begin position="7"/>
        <end position="27"/>
    </location>
</feature>
<comment type="function">
    <text evidence="5">Involved in formation and maintenance of cell shape.</text>
</comment>
<feature type="domain" description="Rod shape-determining protein MreC beta-barrel core" evidence="7">
    <location>
        <begin position="125"/>
        <end position="275"/>
    </location>
</feature>
<protein>
    <recommendedName>
        <fullName evidence="2 5">Cell shape-determining protein MreC</fullName>
    </recommendedName>
    <alternativeName>
        <fullName evidence="4 5">Cell shape protein MreC</fullName>
    </alternativeName>
</protein>
<evidence type="ECO:0000256" key="4">
    <source>
        <dbReference type="ARBA" id="ARBA00032089"/>
    </source>
</evidence>
<dbReference type="Proteomes" id="UP000184310">
    <property type="component" value="Unassembled WGS sequence"/>
</dbReference>
<dbReference type="InterPro" id="IPR042175">
    <property type="entry name" value="Cell/Rod_MreC_2"/>
</dbReference>
<dbReference type="PANTHER" id="PTHR34138:SF1">
    <property type="entry name" value="CELL SHAPE-DETERMINING PROTEIN MREC"/>
    <property type="match status" value="1"/>
</dbReference>
<name>A0A1M6BKM7_9CLOT</name>
<dbReference type="OrthoDB" id="9792313at2"/>
<dbReference type="Gene3D" id="2.40.10.350">
    <property type="entry name" value="Rod shape-determining protein MreC, domain 2"/>
    <property type="match status" value="1"/>
</dbReference>
<gene>
    <name evidence="8" type="ORF">SAMN02745163_00385</name>
</gene>
<dbReference type="AlphaFoldDB" id="A0A1M6BKM7"/>
<reference evidence="8 9" key="1">
    <citation type="submission" date="2016-11" db="EMBL/GenBank/DDBJ databases">
        <authorList>
            <person name="Jaros S."/>
            <person name="Januszkiewicz K."/>
            <person name="Wedrychowicz H."/>
        </authorList>
    </citation>
    <scope>NUCLEOTIDE SEQUENCE [LARGE SCALE GENOMIC DNA]</scope>
    <source>
        <strain evidence="8 9">DSM 21758</strain>
    </source>
</reference>
<dbReference type="Gene3D" id="2.40.10.340">
    <property type="entry name" value="Rod shape-determining protein MreC, domain 1"/>
    <property type="match status" value="1"/>
</dbReference>
<evidence type="ECO:0000256" key="5">
    <source>
        <dbReference type="PIRNR" id="PIRNR038471"/>
    </source>
</evidence>
<evidence type="ECO:0000313" key="9">
    <source>
        <dbReference type="Proteomes" id="UP000184310"/>
    </source>
</evidence>
<dbReference type="STRING" id="1121302.SAMN02745163_00385"/>
<evidence type="ECO:0000256" key="1">
    <source>
        <dbReference type="ARBA" id="ARBA00009369"/>
    </source>
</evidence>
<dbReference type="PANTHER" id="PTHR34138">
    <property type="entry name" value="CELL SHAPE-DETERMINING PROTEIN MREC"/>
    <property type="match status" value="1"/>
</dbReference>
<keyword evidence="6" id="KW-0472">Membrane</keyword>
<accession>A0A1M6BKM7</accession>
<evidence type="ECO:0000256" key="3">
    <source>
        <dbReference type="ARBA" id="ARBA00022960"/>
    </source>
</evidence>